<dbReference type="NCBIfam" id="TIGR01484">
    <property type="entry name" value="HAD-SF-IIB"/>
    <property type="match status" value="1"/>
</dbReference>
<dbReference type="InterPro" id="IPR000150">
    <property type="entry name" value="Cof"/>
</dbReference>
<gene>
    <name evidence="1" type="ORF">PAECIP111802_00789</name>
</gene>
<dbReference type="NCBIfam" id="TIGR00099">
    <property type="entry name" value="Cof-subfamily"/>
    <property type="match status" value="1"/>
</dbReference>
<dbReference type="EMBL" id="CAJVCE010000002">
    <property type="protein sequence ID" value="CAG7622096.1"/>
    <property type="molecule type" value="Genomic_DNA"/>
</dbReference>
<dbReference type="InterPro" id="IPR006379">
    <property type="entry name" value="HAD-SF_hydro_IIB"/>
</dbReference>
<keyword evidence="2" id="KW-1185">Reference proteome</keyword>
<comment type="caution">
    <text evidence="1">The sequence shown here is derived from an EMBL/GenBank/DDBJ whole genome shotgun (WGS) entry which is preliminary data.</text>
</comment>
<dbReference type="SFLD" id="SFLDS00003">
    <property type="entry name" value="Haloacid_Dehalogenase"/>
    <property type="match status" value="1"/>
</dbReference>
<dbReference type="Proteomes" id="UP000730618">
    <property type="component" value="Unassembled WGS sequence"/>
</dbReference>
<keyword evidence="1" id="KW-0378">Hydrolase</keyword>
<evidence type="ECO:0000313" key="2">
    <source>
        <dbReference type="Proteomes" id="UP000730618"/>
    </source>
</evidence>
<evidence type="ECO:0000313" key="1">
    <source>
        <dbReference type="EMBL" id="CAG7622096.1"/>
    </source>
</evidence>
<dbReference type="SFLD" id="SFLDG01140">
    <property type="entry name" value="C2.B:_Phosphomannomutase_and_P"/>
    <property type="match status" value="1"/>
</dbReference>
<dbReference type="Pfam" id="PF08282">
    <property type="entry name" value="Hydrolase_3"/>
    <property type="match status" value="1"/>
</dbReference>
<dbReference type="RefSeq" id="WP_218097157.1">
    <property type="nucleotide sequence ID" value="NZ_CAJVCE010000002.1"/>
</dbReference>
<organism evidence="1 2">
    <name type="scientific">Paenibacillus allorhizosphaerae</name>
    <dbReference type="NCBI Taxonomy" id="2849866"/>
    <lineage>
        <taxon>Bacteria</taxon>
        <taxon>Bacillati</taxon>
        <taxon>Bacillota</taxon>
        <taxon>Bacilli</taxon>
        <taxon>Bacillales</taxon>
        <taxon>Paenibacillaceae</taxon>
        <taxon>Paenibacillus</taxon>
    </lineage>
</organism>
<name>A0ABM8VBU4_9BACL</name>
<dbReference type="GO" id="GO:0016787">
    <property type="term" value="F:hydrolase activity"/>
    <property type="evidence" value="ECO:0007669"/>
    <property type="project" value="UniProtKB-KW"/>
</dbReference>
<dbReference type="PANTHER" id="PTHR10000:SF8">
    <property type="entry name" value="HAD SUPERFAMILY HYDROLASE-LIKE, TYPE 3"/>
    <property type="match status" value="1"/>
</dbReference>
<dbReference type="PANTHER" id="PTHR10000">
    <property type="entry name" value="PHOSPHOSERINE PHOSPHATASE"/>
    <property type="match status" value="1"/>
</dbReference>
<dbReference type="CDD" id="cd07516">
    <property type="entry name" value="HAD_Pase"/>
    <property type="match status" value="1"/>
</dbReference>
<sequence>MERIFEGCLLVTDMDGTLLDRDKKISLENREAIERFVAQGGLFTIATGRIAVSARPYVEQLPVGAPAILYNGAVIYDFAQGERTWSKNLPASAKEVVERVIRRFPGIGVEVYETTNDYPTIAQNNEITLRHQQIESVPFQKADRLELVPEPWIKVLFAWEPERIDEVSAAVGELTGDADVLWVRSDDKYLELLSSGASKGHALERLMQQLGISRDRCLAMGDHLNDLEMIRRAGVGVAVANAHPELLGAAVHCCKHHEEHAVADAIGWWEAQLRSAISKP</sequence>
<proteinExistence type="predicted"/>
<accession>A0ABM8VBU4</accession>
<reference evidence="1 2" key="1">
    <citation type="submission" date="2021-06" db="EMBL/GenBank/DDBJ databases">
        <authorList>
            <person name="Criscuolo A."/>
        </authorList>
    </citation>
    <scope>NUCLEOTIDE SEQUENCE [LARGE SCALE GENOMIC DNA]</scope>
    <source>
        <strain evidence="2">CIP 111802</strain>
    </source>
</reference>
<protein>
    <submittedName>
        <fullName evidence="1">Phosphatase</fullName>
        <ecNumber evidence="1">3.1.3.-</ecNumber>
    </submittedName>
</protein>
<dbReference type="EC" id="3.1.3.-" evidence="1"/>